<sequence>MAKSCVGDINDLDKLTSFFRETKPSVLFHMAAQSLVREGFLYPIETFETNIIGTAKVIKAALECDSLEAIVVITSDKCYKNQEKSEGYKEDDPLGGDDPYSASKACAEIVSQSL</sequence>
<protein>
    <recommendedName>
        <fullName evidence="2">NAD(P)-binding domain-containing protein</fullName>
    </recommendedName>
</protein>
<feature type="compositionally biased region" description="Basic and acidic residues" evidence="1">
    <location>
        <begin position="82"/>
        <end position="92"/>
    </location>
</feature>
<dbReference type="SUPFAM" id="SSF51735">
    <property type="entry name" value="NAD(P)-binding Rossmann-fold domains"/>
    <property type="match status" value="1"/>
</dbReference>
<gene>
    <name evidence="3" type="ORF">METZ01_LOCUS190751</name>
</gene>
<evidence type="ECO:0000313" key="3">
    <source>
        <dbReference type="EMBL" id="SVB37897.1"/>
    </source>
</evidence>
<accession>A0A382DJU8</accession>
<dbReference type="InterPro" id="IPR036291">
    <property type="entry name" value="NAD(P)-bd_dom_sf"/>
</dbReference>
<evidence type="ECO:0000256" key="1">
    <source>
        <dbReference type="SAM" id="MobiDB-lite"/>
    </source>
</evidence>
<organism evidence="3">
    <name type="scientific">marine metagenome</name>
    <dbReference type="NCBI Taxonomy" id="408172"/>
    <lineage>
        <taxon>unclassified sequences</taxon>
        <taxon>metagenomes</taxon>
        <taxon>ecological metagenomes</taxon>
    </lineage>
</organism>
<feature type="region of interest" description="Disordered" evidence="1">
    <location>
        <begin position="82"/>
        <end position="101"/>
    </location>
</feature>
<feature type="domain" description="NAD(P)-binding" evidence="2">
    <location>
        <begin position="7"/>
        <end position="109"/>
    </location>
</feature>
<dbReference type="Gene3D" id="3.40.50.720">
    <property type="entry name" value="NAD(P)-binding Rossmann-like Domain"/>
    <property type="match status" value="1"/>
</dbReference>
<dbReference type="PANTHER" id="PTHR43000">
    <property type="entry name" value="DTDP-D-GLUCOSE 4,6-DEHYDRATASE-RELATED"/>
    <property type="match status" value="1"/>
</dbReference>
<feature type="non-terminal residue" evidence="3">
    <location>
        <position position="114"/>
    </location>
</feature>
<dbReference type="AlphaFoldDB" id="A0A382DJU8"/>
<proteinExistence type="predicted"/>
<dbReference type="Pfam" id="PF16363">
    <property type="entry name" value="GDP_Man_Dehyd"/>
    <property type="match status" value="1"/>
</dbReference>
<evidence type="ECO:0000259" key="2">
    <source>
        <dbReference type="Pfam" id="PF16363"/>
    </source>
</evidence>
<dbReference type="InterPro" id="IPR016040">
    <property type="entry name" value="NAD(P)-bd_dom"/>
</dbReference>
<dbReference type="EMBL" id="UINC01039432">
    <property type="protein sequence ID" value="SVB37897.1"/>
    <property type="molecule type" value="Genomic_DNA"/>
</dbReference>
<name>A0A382DJU8_9ZZZZ</name>
<reference evidence="3" key="1">
    <citation type="submission" date="2018-05" db="EMBL/GenBank/DDBJ databases">
        <authorList>
            <person name="Lanie J.A."/>
            <person name="Ng W.-L."/>
            <person name="Kazmierczak K.M."/>
            <person name="Andrzejewski T.M."/>
            <person name="Davidsen T.M."/>
            <person name="Wayne K.J."/>
            <person name="Tettelin H."/>
            <person name="Glass J.I."/>
            <person name="Rusch D."/>
            <person name="Podicherti R."/>
            <person name="Tsui H.-C.T."/>
            <person name="Winkler M.E."/>
        </authorList>
    </citation>
    <scope>NUCLEOTIDE SEQUENCE</scope>
</reference>